<keyword evidence="1" id="KW-0444">Lipid biosynthesis</keyword>
<dbReference type="Proteomes" id="UP000695022">
    <property type="component" value="Unplaced"/>
</dbReference>
<evidence type="ECO:0000256" key="1">
    <source>
        <dbReference type="ARBA" id="ARBA00023209"/>
    </source>
</evidence>
<dbReference type="PANTHER" id="PTHR22603">
    <property type="entry name" value="CHOLINE/ETHANOALAMINE KINASE"/>
    <property type="match status" value="1"/>
</dbReference>
<keyword evidence="6" id="KW-1185">Reference proteome</keyword>
<accession>A0ABM1F699</accession>
<dbReference type="EC" id="2.7.1.82" evidence="5"/>
<sequence>MLLLRIYGENTDLLIDRDAEMRNLMRLHAAGCCPPLYARFNNGLCYGYAVGTCTSVDDITTNPIYRLTAKMMGKMHGIKPPAGELVQPCLFRVLHKWLSLVPEGFADTAMNDK</sequence>
<dbReference type="SUPFAM" id="SSF56112">
    <property type="entry name" value="Protein kinase-like (PK-like)"/>
    <property type="match status" value="1"/>
</dbReference>
<comment type="similarity">
    <text evidence="4">Belongs to the choline/ethanolamine kinase family.</text>
</comment>
<evidence type="ECO:0000256" key="4">
    <source>
        <dbReference type="ARBA" id="ARBA00038211"/>
    </source>
</evidence>
<gene>
    <name evidence="7" type="primary">LOC106819910</name>
</gene>
<comment type="pathway">
    <text evidence="3">Phospholipid metabolism; phosphatidylethanolamine biosynthesis; phosphatidylethanolamine from ethanolamine: step 1/3.</text>
</comment>
<dbReference type="PANTHER" id="PTHR22603:SF66">
    <property type="entry name" value="ETHANOLAMINE KINASE"/>
    <property type="match status" value="1"/>
</dbReference>
<keyword evidence="1" id="KW-0443">Lipid metabolism</keyword>
<protein>
    <recommendedName>
        <fullName evidence="5">ethanolamine kinase</fullName>
        <ecNumber evidence="5">2.7.1.82</ecNumber>
    </recommendedName>
</protein>
<evidence type="ECO:0000256" key="5">
    <source>
        <dbReference type="ARBA" id="ARBA00038874"/>
    </source>
</evidence>
<dbReference type="GeneID" id="106819910"/>
<evidence type="ECO:0000313" key="6">
    <source>
        <dbReference type="Proteomes" id="UP000695022"/>
    </source>
</evidence>
<organism evidence="6 7">
    <name type="scientific">Priapulus caudatus</name>
    <name type="common">Priapulid worm</name>
    <dbReference type="NCBI Taxonomy" id="37621"/>
    <lineage>
        <taxon>Eukaryota</taxon>
        <taxon>Metazoa</taxon>
        <taxon>Ecdysozoa</taxon>
        <taxon>Scalidophora</taxon>
        <taxon>Priapulida</taxon>
        <taxon>Priapulimorpha</taxon>
        <taxon>Priapulimorphida</taxon>
        <taxon>Priapulidae</taxon>
        <taxon>Priapulus</taxon>
    </lineage>
</organism>
<name>A0ABM1F699_PRICU</name>
<evidence type="ECO:0000313" key="7">
    <source>
        <dbReference type="RefSeq" id="XP_014679970.1"/>
    </source>
</evidence>
<dbReference type="RefSeq" id="XP_014679970.1">
    <property type="nucleotide sequence ID" value="XM_014824484.1"/>
</dbReference>
<dbReference type="InterPro" id="IPR011009">
    <property type="entry name" value="Kinase-like_dom_sf"/>
</dbReference>
<dbReference type="Pfam" id="PF01633">
    <property type="entry name" value="Choline_kinase"/>
    <property type="match status" value="1"/>
</dbReference>
<dbReference type="Gene3D" id="3.90.1200.10">
    <property type="match status" value="1"/>
</dbReference>
<keyword evidence="1" id="KW-0594">Phospholipid biosynthesis</keyword>
<evidence type="ECO:0000256" key="3">
    <source>
        <dbReference type="ARBA" id="ARBA00037883"/>
    </source>
</evidence>
<evidence type="ECO:0000256" key="2">
    <source>
        <dbReference type="ARBA" id="ARBA00023264"/>
    </source>
</evidence>
<keyword evidence="2" id="KW-1208">Phospholipid metabolism</keyword>
<reference evidence="7" key="1">
    <citation type="submission" date="2025-08" db="UniProtKB">
        <authorList>
            <consortium name="RefSeq"/>
        </authorList>
    </citation>
    <scope>IDENTIFICATION</scope>
</reference>
<proteinExistence type="inferred from homology"/>